<evidence type="ECO:0000256" key="2">
    <source>
        <dbReference type="ARBA" id="ARBA00005216"/>
    </source>
</evidence>
<dbReference type="Gene3D" id="3.30.1330.90">
    <property type="entry name" value="D-3-phosphoglycerate dehydrogenase, domain 3"/>
    <property type="match status" value="1"/>
</dbReference>
<comment type="similarity">
    <text evidence="3 9">Belongs to the D-isomer specific 2-hydroxyacid dehydrogenase family.</text>
</comment>
<dbReference type="SUPFAM" id="SSF52283">
    <property type="entry name" value="Formate/glycerate dehydrogenase catalytic domain-like"/>
    <property type="match status" value="1"/>
</dbReference>
<dbReference type="InterPro" id="IPR029009">
    <property type="entry name" value="ASB_dom_sf"/>
</dbReference>
<dbReference type="Pfam" id="PF00389">
    <property type="entry name" value="2-Hacid_dh"/>
    <property type="match status" value="1"/>
</dbReference>
<protein>
    <recommendedName>
        <fullName evidence="4 9">D-3-phosphoglycerate dehydrogenase</fullName>
        <ecNumber evidence="9">1.1.1.95</ecNumber>
    </recommendedName>
</protein>
<evidence type="ECO:0000256" key="3">
    <source>
        <dbReference type="ARBA" id="ARBA00005854"/>
    </source>
</evidence>
<dbReference type="InterPro" id="IPR002912">
    <property type="entry name" value="ACT_dom"/>
</dbReference>
<organism evidence="11 12">
    <name type="scientific">Deinococcus aquaticus</name>
    <dbReference type="NCBI Taxonomy" id="328692"/>
    <lineage>
        <taxon>Bacteria</taxon>
        <taxon>Thermotogati</taxon>
        <taxon>Deinococcota</taxon>
        <taxon>Deinococci</taxon>
        <taxon>Deinococcales</taxon>
        <taxon>Deinococcaceae</taxon>
        <taxon>Deinococcus</taxon>
    </lineage>
</organism>
<dbReference type="PROSITE" id="PS00065">
    <property type="entry name" value="D_2_HYDROXYACID_DH_1"/>
    <property type="match status" value="1"/>
</dbReference>
<evidence type="ECO:0000256" key="8">
    <source>
        <dbReference type="ARBA" id="ARBA00048731"/>
    </source>
</evidence>
<evidence type="ECO:0000313" key="11">
    <source>
        <dbReference type="EMBL" id="WDA58056.1"/>
    </source>
</evidence>
<reference evidence="11 12" key="1">
    <citation type="submission" date="2022-12" db="EMBL/GenBank/DDBJ databases">
        <title>Genome Sequence of Deinococcus aquaticus Type Strain PB314.</title>
        <authorList>
            <person name="Albert C."/>
            <person name="Hill J."/>
            <person name="Boren L."/>
            <person name="Scholz-Ng S."/>
            <person name="Fatema N."/>
            <person name="Grosso R."/>
            <person name="Soboslay E."/>
            <person name="Tuohy J."/>
        </authorList>
    </citation>
    <scope>NUCLEOTIDE SEQUENCE [LARGE SCALE GENOMIC DNA]</scope>
    <source>
        <strain evidence="11 12">PB-314</strain>
    </source>
</reference>
<evidence type="ECO:0000256" key="5">
    <source>
        <dbReference type="ARBA" id="ARBA00023002"/>
    </source>
</evidence>
<dbReference type="EC" id="1.1.1.95" evidence="9"/>
<keyword evidence="6 9" id="KW-0520">NAD</keyword>
<keyword evidence="12" id="KW-1185">Reference proteome</keyword>
<feature type="domain" description="ACT" evidence="10">
    <location>
        <begin position="472"/>
        <end position="544"/>
    </location>
</feature>
<keyword evidence="9" id="KW-0718">Serine biosynthesis</keyword>
<dbReference type="InterPro" id="IPR036291">
    <property type="entry name" value="NAD(P)-bd_dom_sf"/>
</dbReference>
<dbReference type="InterPro" id="IPR029752">
    <property type="entry name" value="D-isomer_DH_CS1"/>
</dbReference>
<dbReference type="PANTHER" id="PTHR42938:SF47">
    <property type="entry name" value="HYDROXYPYRUVATE REDUCTASE"/>
    <property type="match status" value="1"/>
</dbReference>
<dbReference type="PROSITE" id="PS51671">
    <property type="entry name" value="ACT"/>
    <property type="match status" value="1"/>
</dbReference>
<evidence type="ECO:0000256" key="4">
    <source>
        <dbReference type="ARBA" id="ARBA00021582"/>
    </source>
</evidence>
<dbReference type="RefSeq" id="WP_273987976.1">
    <property type="nucleotide sequence ID" value="NZ_BAABQT010000003.1"/>
</dbReference>
<evidence type="ECO:0000256" key="7">
    <source>
        <dbReference type="ARBA" id="ARBA00048126"/>
    </source>
</evidence>
<dbReference type="GO" id="GO:0004617">
    <property type="term" value="F:phosphoglycerate dehydrogenase activity"/>
    <property type="evidence" value="ECO:0007669"/>
    <property type="project" value="UniProtKB-EC"/>
</dbReference>
<comment type="pathway">
    <text evidence="2 9">Amino-acid biosynthesis; L-serine biosynthesis; L-serine from 3-phospho-D-glycerate: step 1/3.</text>
</comment>
<sequence length="544" mass="58219">MTAPATPTPPTQADRTDTLRVLICDEMNPGNLEHDGFQIDYQGNMDRAETLRRLPDYDALITRSRTKVDRELIDAAGPRLKVIGRGGVGVDNIDLDYASLRGLLVLNAPESNNVSAAELAVMHLMAAARGLTRSDRKTRAGEWDRKYLGQELKDRTLGIVGLGRIGSIVADRAQGLRMNVVAYDPHVPDSKFERLGVKRAATLDDLLAQVDAITVHTPLTDETRGMIGAEQLARLKKGAIAVNAARGGIIDEQALVDALHSGHLFAAGVDVFVDEPPTPGHIFLHAPNLGITAHLGANTFEAQERVGAEIVSRVLDALHGDVSKGAVNAPALDAKTMEALGGYLKLGDKLGRILAQLLPGAHDVEVTFRGEFPADPAPVVTSVLVGYLSGSTDETPNMINARALARERGVNIAIREQADSPDYQTEVIVKITGGQAGEKERTRTVGGTVFGKNPRLTRLRDFRVELEPEGNILIASNQDKPGAVAKLSTLLGTWGVNIAGMALGRAEKGGQALFTLTLDDALTPAQLAQVRELDVIDSAYMVRA</sequence>
<evidence type="ECO:0000313" key="12">
    <source>
        <dbReference type="Proteomes" id="UP001217044"/>
    </source>
</evidence>
<dbReference type="InterPro" id="IPR006236">
    <property type="entry name" value="PGDH"/>
</dbReference>
<dbReference type="Pfam" id="PF19304">
    <property type="entry name" value="PGDH_inter"/>
    <property type="match status" value="1"/>
</dbReference>
<evidence type="ECO:0000256" key="1">
    <source>
        <dbReference type="ARBA" id="ARBA00003800"/>
    </source>
</evidence>
<comment type="function">
    <text evidence="1">Catalyzes the reversible oxidation of 3-phospho-D-glycerate to 3-phosphonooxypyruvate, the first step of the phosphorylated L-serine biosynthesis pathway. Also catalyzes the reversible oxidation of 2-hydroxyglutarate to 2-oxoglutarate.</text>
</comment>
<evidence type="ECO:0000259" key="10">
    <source>
        <dbReference type="PROSITE" id="PS51671"/>
    </source>
</evidence>
<evidence type="ECO:0000256" key="9">
    <source>
        <dbReference type="RuleBase" id="RU363003"/>
    </source>
</evidence>
<dbReference type="Gene3D" id="3.40.50.720">
    <property type="entry name" value="NAD(P)-binding Rossmann-like Domain"/>
    <property type="match status" value="2"/>
</dbReference>
<dbReference type="Pfam" id="PF02826">
    <property type="entry name" value="2-Hacid_dh_C"/>
    <property type="match status" value="1"/>
</dbReference>
<name>A0ABY7UZM6_9DEIO</name>
<dbReference type="InterPro" id="IPR006139">
    <property type="entry name" value="D-isomer_2_OHA_DH_cat_dom"/>
</dbReference>
<accession>A0ABY7UZM6</accession>
<dbReference type="EMBL" id="CP115165">
    <property type="protein sequence ID" value="WDA58056.1"/>
    <property type="molecule type" value="Genomic_DNA"/>
</dbReference>
<keyword evidence="9" id="KW-0028">Amino-acid biosynthesis</keyword>
<dbReference type="InterPro" id="IPR045865">
    <property type="entry name" value="ACT-like_dom_sf"/>
</dbReference>
<evidence type="ECO:0000256" key="6">
    <source>
        <dbReference type="ARBA" id="ARBA00023027"/>
    </source>
</evidence>
<dbReference type="SUPFAM" id="SSF55021">
    <property type="entry name" value="ACT-like"/>
    <property type="match status" value="1"/>
</dbReference>
<comment type="catalytic activity">
    <reaction evidence="8 9">
        <text>(2R)-3-phosphoglycerate + NAD(+) = 3-phosphooxypyruvate + NADH + H(+)</text>
        <dbReference type="Rhea" id="RHEA:12641"/>
        <dbReference type="ChEBI" id="CHEBI:15378"/>
        <dbReference type="ChEBI" id="CHEBI:18110"/>
        <dbReference type="ChEBI" id="CHEBI:57540"/>
        <dbReference type="ChEBI" id="CHEBI:57945"/>
        <dbReference type="ChEBI" id="CHEBI:58272"/>
        <dbReference type="EC" id="1.1.1.95"/>
    </reaction>
</comment>
<dbReference type="InterPro" id="IPR045626">
    <property type="entry name" value="PGDH_ASB_dom"/>
</dbReference>
<dbReference type="InterPro" id="IPR006140">
    <property type="entry name" value="D-isomer_DH_NAD-bd"/>
</dbReference>
<dbReference type="PANTHER" id="PTHR42938">
    <property type="entry name" value="FORMATE DEHYDROGENASE 1"/>
    <property type="match status" value="1"/>
</dbReference>
<dbReference type="SUPFAM" id="SSF51735">
    <property type="entry name" value="NAD(P)-binding Rossmann-fold domains"/>
    <property type="match status" value="1"/>
</dbReference>
<proteinExistence type="inferred from homology"/>
<gene>
    <name evidence="11" type="primary">serA</name>
    <name evidence="11" type="ORF">M8445_11965</name>
</gene>
<dbReference type="SUPFAM" id="SSF143548">
    <property type="entry name" value="Serine metabolism enzymes domain"/>
    <property type="match status" value="1"/>
</dbReference>
<comment type="catalytic activity">
    <reaction evidence="7">
        <text>(R)-2-hydroxyglutarate + NAD(+) = 2-oxoglutarate + NADH + H(+)</text>
        <dbReference type="Rhea" id="RHEA:49612"/>
        <dbReference type="ChEBI" id="CHEBI:15378"/>
        <dbReference type="ChEBI" id="CHEBI:15801"/>
        <dbReference type="ChEBI" id="CHEBI:16810"/>
        <dbReference type="ChEBI" id="CHEBI:57540"/>
        <dbReference type="ChEBI" id="CHEBI:57945"/>
        <dbReference type="EC" id="1.1.1.399"/>
    </reaction>
</comment>
<dbReference type="Proteomes" id="UP001217044">
    <property type="component" value="Chromosome"/>
</dbReference>
<dbReference type="CDD" id="cd04902">
    <property type="entry name" value="ACT_3PGDH-xct"/>
    <property type="match status" value="1"/>
</dbReference>
<keyword evidence="5 9" id="KW-0560">Oxidoreductase</keyword>
<dbReference type="NCBIfam" id="TIGR01327">
    <property type="entry name" value="PGDH"/>
    <property type="match status" value="1"/>
</dbReference>
<dbReference type="CDD" id="cd12173">
    <property type="entry name" value="PGDH_4"/>
    <property type="match status" value="1"/>
</dbReference>
<dbReference type="Gene3D" id="3.30.70.260">
    <property type="match status" value="1"/>
</dbReference>